<dbReference type="EMBL" id="JANAWD010000045">
    <property type="protein sequence ID" value="KAJ3489417.1"/>
    <property type="molecule type" value="Genomic_DNA"/>
</dbReference>
<feature type="region of interest" description="Disordered" evidence="2">
    <location>
        <begin position="456"/>
        <end position="475"/>
    </location>
</feature>
<feature type="domain" description="C2H2-type" evidence="3">
    <location>
        <begin position="77"/>
        <end position="104"/>
    </location>
</feature>
<dbReference type="InterPro" id="IPR036236">
    <property type="entry name" value="Znf_C2H2_sf"/>
</dbReference>
<accession>A0AAD5V948</accession>
<dbReference type="AlphaFoldDB" id="A0AAD5V948"/>
<feature type="compositionally biased region" description="Polar residues" evidence="2">
    <location>
        <begin position="202"/>
        <end position="244"/>
    </location>
</feature>
<proteinExistence type="predicted"/>
<evidence type="ECO:0000259" key="3">
    <source>
        <dbReference type="PROSITE" id="PS50157"/>
    </source>
</evidence>
<evidence type="ECO:0000313" key="5">
    <source>
        <dbReference type="Proteomes" id="UP001212997"/>
    </source>
</evidence>
<protein>
    <recommendedName>
        <fullName evidence="3">C2H2-type domain-containing protein</fullName>
    </recommendedName>
</protein>
<dbReference type="Gene3D" id="3.30.160.60">
    <property type="entry name" value="Classic Zinc Finger"/>
    <property type="match status" value="1"/>
</dbReference>
<feature type="compositionally biased region" description="Polar residues" evidence="2">
    <location>
        <begin position="7"/>
        <end position="19"/>
    </location>
</feature>
<feature type="region of interest" description="Disordered" evidence="2">
    <location>
        <begin position="202"/>
        <end position="245"/>
    </location>
</feature>
<feature type="compositionally biased region" description="Basic and acidic residues" evidence="2">
    <location>
        <begin position="165"/>
        <end position="176"/>
    </location>
</feature>
<dbReference type="GO" id="GO:0008270">
    <property type="term" value="F:zinc ion binding"/>
    <property type="evidence" value="ECO:0007669"/>
    <property type="project" value="UniProtKB-KW"/>
</dbReference>
<evidence type="ECO:0000256" key="1">
    <source>
        <dbReference type="PROSITE-ProRule" id="PRU00042"/>
    </source>
</evidence>
<reference evidence="4" key="1">
    <citation type="submission" date="2022-07" db="EMBL/GenBank/DDBJ databases">
        <title>Genome Sequence of Physisporinus lineatus.</title>
        <authorList>
            <person name="Buettner E."/>
        </authorList>
    </citation>
    <scope>NUCLEOTIDE SEQUENCE</scope>
    <source>
        <strain evidence="4">VT162</strain>
    </source>
</reference>
<comment type="caution">
    <text evidence="4">The sequence shown here is derived from an EMBL/GenBank/DDBJ whole genome shotgun (WGS) entry which is preliminary data.</text>
</comment>
<dbReference type="Proteomes" id="UP001212997">
    <property type="component" value="Unassembled WGS sequence"/>
</dbReference>
<evidence type="ECO:0000256" key="2">
    <source>
        <dbReference type="SAM" id="MobiDB-lite"/>
    </source>
</evidence>
<organism evidence="4 5">
    <name type="scientific">Meripilus lineatus</name>
    <dbReference type="NCBI Taxonomy" id="2056292"/>
    <lineage>
        <taxon>Eukaryota</taxon>
        <taxon>Fungi</taxon>
        <taxon>Dikarya</taxon>
        <taxon>Basidiomycota</taxon>
        <taxon>Agaricomycotina</taxon>
        <taxon>Agaricomycetes</taxon>
        <taxon>Polyporales</taxon>
        <taxon>Meripilaceae</taxon>
        <taxon>Meripilus</taxon>
    </lineage>
</organism>
<dbReference type="InterPro" id="IPR013087">
    <property type="entry name" value="Znf_C2H2_type"/>
</dbReference>
<keyword evidence="1" id="KW-0479">Metal-binding</keyword>
<gene>
    <name evidence="4" type="ORF">NLI96_g2130</name>
</gene>
<keyword evidence="5" id="KW-1185">Reference proteome</keyword>
<name>A0AAD5V948_9APHY</name>
<keyword evidence="1" id="KW-0862">Zinc</keyword>
<evidence type="ECO:0000313" key="4">
    <source>
        <dbReference type="EMBL" id="KAJ3489417.1"/>
    </source>
</evidence>
<keyword evidence="1" id="KW-0863">Zinc-finger</keyword>
<feature type="region of interest" description="Disordered" evidence="2">
    <location>
        <begin position="150"/>
        <end position="176"/>
    </location>
</feature>
<feature type="compositionally biased region" description="Basic residues" evidence="2">
    <location>
        <begin position="330"/>
        <end position="340"/>
    </location>
</feature>
<dbReference type="PROSITE" id="PS50157">
    <property type="entry name" value="ZINC_FINGER_C2H2_2"/>
    <property type="match status" value="1"/>
</dbReference>
<sequence length="672" mass="74553">MNHCFATHSTEFPQATQHPTPDHEGGHCPYDIVDFLIDNTRCPKCGYTPPDRYKSKSTEVGRHMLTQHCLNVEQRKLNCRYCERSSSALSNINYHESRHFGDKPHVCGAQVKVMSDPPEVIVCNMGFNQTNDLARHKLAHEKNGFVVASAPSDRKRTQKIQQLNPEDRLPELTEDDRPKVCPKFNIDDKHLKKPLPPCFLLSTSGPQADASTSTSEAGPSHVQAQHTTTQTPVQHRPISSNSYNHAPPPAPFAFVPTSNNSIPGISPDHRPSSPSFASVHSTMDAYPYNFITPPPAPADCDASTSTTEAGPSRHVRRRAQGKKATTSFRPRPRSLKHHRPPSPSIPLAYTSTNFNGVPNAFSDLDRPDVVVDIPSTVTVSTSSHAFTTIHPLSPDCRPTFTDPSFPIQQPAPECVPPIAHEETVLNQSSWNDHFFNTTSTFNQKETEPHSYNLNLNAATPSGSSHTTTSVGPENGTLPSSDFPCFIPIAMNAQSCEEVATLPLPSPHLSSAASDFMSASTSEETAYNAPSLMDAQSHDLNVPGSLLGHDVGLTLPTFYPSLEPPPSRFIAAPTPEENIVDASLLNLQYLATTLTYPINISNLNSDIIRRITQLLVDHPFPHHRSWYENMTVLEFLEEVALHIMQLSQQRNTQYSQQYEQQYVQQYEQPEYYY</sequence>
<feature type="region of interest" description="Disordered" evidence="2">
    <location>
        <begin position="297"/>
        <end position="343"/>
    </location>
</feature>
<dbReference type="SUPFAM" id="SSF57667">
    <property type="entry name" value="beta-beta-alpha zinc fingers"/>
    <property type="match status" value="1"/>
</dbReference>
<feature type="region of interest" description="Disordered" evidence="2">
    <location>
        <begin position="1"/>
        <end position="23"/>
    </location>
</feature>